<evidence type="ECO:0000313" key="1">
    <source>
        <dbReference type="EMBL" id="GEO14861.1"/>
    </source>
</evidence>
<keyword evidence="2" id="KW-1185">Reference proteome</keyword>
<accession>A0A512BSD4</accession>
<reference evidence="1 2" key="1">
    <citation type="submission" date="2019-07" db="EMBL/GenBank/DDBJ databases">
        <title>Whole genome shotgun sequence of Microvirga aerophila NBRC 106136.</title>
        <authorList>
            <person name="Hosoyama A."/>
            <person name="Uohara A."/>
            <person name="Ohji S."/>
            <person name="Ichikawa N."/>
        </authorList>
    </citation>
    <scope>NUCLEOTIDE SEQUENCE [LARGE SCALE GENOMIC DNA]</scope>
    <source>
        <strain evidence="1 2">NBRC 106136</strain>
    </source>
</reference>
<gene>
    <name evidence="1" type="ORF">MAE02_25570</name>
</gene>
<name>A0A512BSD4_9HYPH</name>
<comment type="caution">
    <text evidence="1">The sequence shown here is derived from an EMBL/GenBank/DDBJ whole genome shotgun (WGS) entry which is preliminary data.</text>
</comment>
<dbReference type="EMBL" id="BJYU01000031">
    <property type="protein sequence ID" value="GEO14861.1"/>
    <property type="molecule type" value="Genomic_DNA"/>
</dbReference>
<evidence type="ECO:0000313" key="2">
    <source>
        <dbReference type="Proteomes" id="UP000321085"/>
    </source>
</evidence>
<dbReference type="Proteomes" id="UP000321085">
    <property type="component" value="Unassembled WGS sequence"/>
</dbReference>
<dbReference type="AlphaFoldDB" id="A0A512BSD4"/>
<sequence>MAVADGRAGDTDVDMAGQKVIEQFAGRTDSNIQRDVRRERSELPDGWNKPGLRIGDAIIGNANAHFSDNHVPGEVQFVANCLQGVACSDRRPQCNAAEFRELEARGAPVTQARAQARFKGLDMSTDRRALHPQFCFRSGQSACFGYSSKNT</sequence>
<organism evidence="1 2">
    <name type="scientific">Microvirga aerophila</name>
    <dbReference type="NCBI Taxonomy" id="670291"/>
    <lineage>
        <taxon>Bacteria</taxon>
        <taxon>Pseudomonadati</taxon>
        <taxon>Pseudomonadota</taxon>
        <taxon>Alphaproteobacteria</taxon>
        <taxon>Hyphomicrobiales</taxon>
        <taxon>Methylobacteriaceae</taxon>
        <taxon>Microvirga</taxon>
    </lineage>
</organism>
<proteinExistence type="predicted"/>
<protein>
    <submittedName>
        <fullName evidence="1">Uncharacterized protein</fullName>
    </submittedName>
</protein>